<dbReference type="InterPro" id="IPR039261">
    <property type="entry name" value="FNR_nucleotide-bd"/>
</dbReference>
<evidence type="ECO:0000256" key="1">
    <source>
        <dbReference type="ARBA" id="ARBA00004141"/>
    </source>
</evidence>
<dbReference type="InterPro" id="IPR005018">
    <property type="entry name" value="DOMON_domain"/>
</dbReference>
<evidence type="ECO:0000259" key="9">
    <source>
        <dbReference type="PROSITE" id="PS51384"/>
    </source>
</evidence>
<dbReference type="InterPro" id="IPR013112">
    <property type="entry name" value="FAD-bd_8"/>
</dbReference>
<dbReference type="SUPFAM" id="SSF63380">
    <property type="entry name" value="Riboflavin synthase domain-like"/>
    <property type="match status" value="1"/>
</dbReference>
<dbReference type="GO" id="GO:0005886">
    <property type="term" value="C:plasma membrane"/>
    <property type="evidence" value="ECO:0007669"/>
    <property type="project" value="TreeGrafter"/>
</dbReference>
<feature type="transmembrane region" description="Helical" evidence="6">
    <location>
        <begin position="374"/>
        <end position="393"/>
    </location>
</feature>
<feature type="domain" description="FAD-binding FR-type" evidence="9">
    <location>
        <begin position="431"/>
        <end position="551"/>
    </location>
</feature>
<dbReference type="PANTHER" id="PTHR11972:SF69">
    <property type="entry name" value="FERRIC REDUCTION OXIDASE 6-RELATED"/>
    <property type="match status" value="1"/>
</dbReference>
<dbReference type="PROSITE" id="PS50836">
    <property type="entry name" value="DOMON"/>
    <property type="match status" value="1"/>
</dbReference>
<dbReference type="Pfam" id="PF01794">
    <property type="entry name" value="Ferric_reduct"/>
    <property type="match status" value="1"/>
</dbReference>
<dbReference type="InterPro" id="IPR050369">
    <property type="entry name" value="RBOH/FRE"/>
</dbReference>
<dbReference type="OrthoDB" id="48134at2759"/>
<evidence type="ECO:0008006" key="12">
    <source>
        <dbReference type="Google" id="ProtNLM"/>
    </source>
</evidence>
<dbReference type="KEGG" id="spar:SPRG_06468"/>
<dbReference type="GO" id="GO:0016491">
    <property type="term" value="F:oxidoreductase activity"/>
    <property type="evidence" value="ECO:0007669"/>
    <property type="project" value="UniProtKB-KW"/>
</dbReference>
<name>A0A067CP83_SAPPC</name>
<feature type="chain" id="PRO_5001638728" description="DOMON domain-containing protein" evidence="7">
    <location>
        <begin position="19"/>
        <end position="684"/>
    </location>
</feature>
<keyword evidence="11" id="KW-1185">Reference proteome</keyword>
<evidence type="ECO:0000313" key="10">
    <source>
        <dbReference type="EMBL" id="KDO28612.1"/>
    </source>
</evidence>
<dbReference type="Pfam" id="PF08022">
    <property type="entry name" value="FAD_binding_8"/>
    <property type="match status" value="1"/>
</dbReference>
<dbReference type="GeneID" id="24128816"/>
<feature type="transmembrane region" description="Helical" evidence="6">
    <location>
        <begin position="303"/>
        <end position="323"/>
    </location>
</feature>
<feature type="transmembrane region" description="Helical" evidence="6">
    <location>
        <begin position="203"/>
        <end position="223"/>
    </location>
</feature>
<keyword evidence="4" id="KW-0560">Oxidoreductase</keyword>
<comment type="subcellular location">
    <subcellularLocation>
        <location evidence="1">Membrane</location>
        <topology evidence="1">Multi-pass membrane protein</topology>
    </subcellularLocation>
</comment>
<dbReference type="InterPro" id="IPR017927">
    <property type="entry name" value="FAD-bd_FR_type"/>
</dbReference>
<dbReference type="InterPro" id="IPR017938">
    <property type="entry name" value="Riboflavin_synthase-like_b-brl"/>
</dbReference>
<gene>
    <name evidence="10" type="ORF">SPRG_06468</name>
</gene>
<dbReference type="EMBL" id="KK583210">
    <property type="protein sequence ID" value="KDO28612.1"/>
    <property type="molecule type" value="Genomic_DNA"/>
</dbReference>
<evidence type="ECO:0000256" key="5">
    <source>
        <dbReference type="ARBA" id="ARBA00023136"/>
    </source>
</evidence>
<dbReference type="Proteomes" id="UP000030745">
    <property type="component" value="Unassembled WGS sequence"/>
</dbReference>
<feature type="transmembrane region" description="Helical" evidence="6">
    <location>
        <begin position="335"/>
        <end position="354"/>
    </location>
</feature>
<proteinExistence type="predicted"/>
<evidence type="ECO:0000256" key="7">
    <source>
        <dbReference type="SAM" id="SignalP"/>
    </source>
</evidence>
<dbReference type="AlphaFoldDB" id="A0A067CP83"/>
<evidence type="ECO:0000256" key="6">
    <source>
        <dbReference type="SAM" id="Phobius"/>
    </source>
</evidence>
<dbReference type="CDD" id="cd09631">
    <property type="entry name" value="DOMON_DOH"/>
    <property type="match status" value="1"/>
</dbReference>
<dbReference type="OMA" id="NILLWAY"/>
<dbReference type="CDD" id="cd06186">
    <property type="entry name" value="NOX_Duox_like_FAD_NADP"/>
    <property type="match status" value="1"/>
</dbReference>
<keyword evidence="7" id="KW-0732">Signal</keyword>
<dbReference type="Gene3D" id="3.40.50.80">
    <property type="entry name" value="Nucleotide-binding domain of ferredoxin-NADP reductase (FNR) module"/>
    <property type="match status" value="1"/>
</dbReference>
<organism evidence="10 11">
    <name type="scientific">Saprolegnia parasitica (strain CBS 223.65)</name>
    <dbReference type="NCBI Taxonomy" id="695850"/>
    <lineage>
        <taxon>Eukaryota</taxon>
        <taxon>Sar</taxon>
        <taxon>Stramenopiles</taxon>
        <taxon>Oomycota</taxon>
        <taxon>Saprolegniomycetes</taxon>
        <taxon>Saprolegniales</taxon>
        <taxon>Saprolegniaceae</taxon>
        <taxon>Saprolegnia</taxon>
    </lineage>
</organism>
<feature type="transmembrane region" description="Helical" evidence="6">
    <location>
        <begin position="262"/>
        <end position="283"/>
    </location>
</feature>
<evidence type="ECO:0000256" key="4">
    <source>
        <dbReference type="ARBA" id="ARBA00023002"/>
    </source>
</evidence>
<keyword evidence="5 6" id="KW-0472">Membrane</keyword>
<dbReference type="InterPro" id="IPR013130">
    <property type="entry name" value="Fe3_Rdtase_TM_dom"/>
</dbReference>
<dbReference type="SFLD" id="SFLDS00052">
    <property type="entry name" value="Ferric_Reductase_Domain"/>
    <property type="match status" value="1"/>
</dbReference>
<evidence type="ECO:0000313" key="11">
    <source>
        <dbReference type="Proteomes" id="UP000030745"/>
    </source>
</evidence>
<dbReference type="PANTHER" id="PTHR11972">
    <property type="entry name" value="NADPH OXIDASE"/>
    <property type="match status" value="1"/>
</dbReference>
<protein>
    <recommendedName>
        <fullName evidence="12">DOMON domain-containing protein</fullName>
    </recommendedName>
</protein>
<dbReference type="VEuPathDB" id="FungiDB:SPRG_06468"/>
<feature type="signal peptide" evidence="7">
    <location>
        <begin position="1"/>
        <end position="18"/>
    </location>
</feature>
<dbReference type="PROSITE" id="PS51257">
    <property type="entry name" value="PROKAR_LIPOPROTEIN"/>
    <property type="match status" value="1"/>
</dbReference>
<dbReference type="PROSITE" id="PS51384">
    <property type="entry name" value="FAD_FR"/>
    <property type="match status" value="1"/>
</dbReference>
<evidence type="ECO:0000259" key="8">
    <source>
        <dbReference type="PROSITE" id="PS50836"/>
    </source>
</evidence>
<dbReference type="InterPro" id="IPR045266">
    <property type="entry name" value="DOH_DOMON"/>
</dbReference>
<feature type="domain" description="DOMON" evidence="8">
    <location>
        <begin position="33"/>
        <end position="156"/>
    </location>
</feature>
<sequence length="684" mass="73663">MLLRALLVASVAAASSSAASSCDGIEAMHRNVLGGALAVQVRVNNASVCFRLSYHGDGADWISLGLSSSQYMVNNPPNNAVIYDAKKNVADVYVLQGYSNNHMERQTAPSSMTIRSSSIVNGELAVTYEHKFDAVSLNDVPIDLVNGNNILLWAYGKGFPSYHDDQGAQSIHIAIPSDDDNLASNGSKAALQMSASLAAIPMATYQIVLGAIGFFVLLGLGTARSTASPLLKQSLLAPPAHRSSSIANTLHQALADLSVGQATLVGLYSVLIGVTLSVVLPTVRSLSAGRAASVMLGHLSTLHLAFLLLPSARGAHWGFLFGVTHTRLLTFHKWLGSLFLVSLLGHFVVNVMTLDWSVLSSVLPFGAQKVLPAYGLYAGLVFMMMGLLSLPIVRRRTFELFYFAHRFGAILGIVFVCLHATAIWQALVAPLGLYLATLVAIRGRAFWQRFPAHVTATTSSTVLLKLPSTKLSNAWHQDLGPCAYFYLCVPSVSVLEWHPFSAMTSSHTGHVAFCMKSRSPGSFTDRVLDLARKETTLNVLVGGPYGRPSVDLAHFDRVLLFAGGIGITPMVHLINSTLQQHSSIDGHLCWVVREPETLLSVAPVLFPLRVAADLFVSGATEDGHVKTVTGEMVGYVAGRPDVRDEMKRFQGRVCVLACGPESFVHDVQVAAHLYGFDFHKELFC</sequence>
<keyword evidence="2 6" id="KW-0812">Transmembrane</keyword>
<keyword evidence="3 6" id="KW-1133">Transmembrane helix</keyword>
<dbReference type="SFLD" id="SFLDG01168">
    <property type="entry name" value="Ferric_reductase_subgroup_(FRE"/>
    <property type="match status" value="1"/>
</dbReference>
<evidence type="ECO:0000256" key="3">
    <source>
        <dbReference type="ARBA" id="ARBA00022989"/>
    </source>
</evidence>
<dbReference type="SUPFAM" id="SSF52343">
    <property type="entry name" value="Ferredoxin reductase-like, C-terminal NADP-linked domain"/>
    <property type="match status" value="1"/>
</dbReference>
<evidence type="ECO:0000256" key="2">
    <source>
        <dbReference type="ARBA" id="ARBA00022692"/>
    </source>
</evidence>
<dbReference type="RefSeq" id="XP_012200675.1">
    <property type="nucleotide sequence ID" value="XM_012345285.1"/>
</dbReference>
<reference evidence="10 11" key="1">
    <citation type="journal article" date="2013" name="PLoS Genet.">
        <title>Distinctive expansion of potential virulence genes in the genome of the oomycete fish pathogen Saprolegnia parasitica.</title>
        <authorList>
            <person name="Jiang R.H."/>
            <person name="de Bruijn I."/>
            <person name="Haas B.J."/>
            <person name="Belmonte R."/>
            <person name="Lobach L."/>
            <person name="Christie J."/>
            <person name="van den Ackerveken G."/>
            <person name="Bottin A."/>
            <person name="Bulone V."/>
            <person name="Diaz-Moreno S.M."/>
            <person name="Dumas B."/>
            <person name="Fan L."/>
            <person name="Gaulin E."/>
            <person name="Govers F."/>
            <person name="Grenville-Briggs L.J."/>
            <person name="Horner N.R."/>
            <person name="Levin J.Z."/>
            <person name="Mammella M."/>
            <person name="Meijer H.J."/>
            <person name="Morris P."/>
            <person name="Nusbaum C."/>
            <person name="Oome S."/>
            <person name="Phillips A.J."/>
            <person name="van Rooyen D."/>
            <person name="Rzeszutek E."/>
            <person name="Saraiva M."/>
            <person name="Secombes C.J."/>
            <person name="Seidl M.F."/>
            <person name="Snel B."/>
            <person name="Stassen J.H."/>
            <person name="Sykes S."/>
            <person name="Tripathy S."/>
            <person name="van den Berg H."/>
            <person name="Vega-Arreguin J.C."/>
            <person name="Wawra S."/>
            <person name="Young S.K."/>
            <person name="Zeng Q."/>
            <person name="Dieguez-Uribeondo J."/>
            <person name="Russ C."/>
            <person name="Tyler B.M."/>
            <person name="van West P."/>
        </authorList>
    </citation>
    <scope>NUCLEOTIDE SEQUENCE [LARGE SCALE GENOMIC DNA]</scope>
    <source>
        <strain evidence="10 11">CBS 223.65</strain>
    </source>
</reference>
<accession>A0A067CP83</accession>